<reference evidence="2 3" key="1">
    <citation type="submission" date="2018-11" db="EMBL/GenBank/DDBJ databases">
        <title>Genome sequencing of Paenibacillus sp. KCOM 3021 (= ChDC PVNT-B20).</title>
        <authorList>
            <person name="Kook J.-K."/>
            <person name="Park S.-N."/>
            <person name="Lim Y.K."/>
        </authorList>
    </citation>
    <scope>NUCLEOTIDE SEQUENCE [LARGE SCALE GENOMIC DNA]</scope>
    <source>
        <strain evidence="2 3">KCOM 3021</strain>
    </source>
</reference>
<protein>
    <recommendedName>
        <fullName evidence="4">Bacteriocin</fullName>
    </recommendedName>
</protein>
<dbReference type="AlphaFoldDB" id="A0A3P3TW83"/>
<evidence type="ECO:0000313" key="2">
    <source>
        <dbReference type="EMBL" id="RRJ62391.1"/>
    </source>
</evidence>
<gene>
    <name evidence="2" type="ORF">EHV15_05070</name>
</gene>
<comment type="caution">
    <text evidence="2">The sequence shown here is derived from an EMBL/GenBank/DDBJ whole genome shotgun (WGS) entry which is preliminary data.</text>
</comment>
<keyword evidence="3" id="KW-1185">Reference proteome</keyword>
<sequence length="70" mass="8423">MENEIVKYFITQGPFGALFVWLLIYVMRTNKEREKDLNGIIQQQNNVLSKFSEKYDLIISELRELKERLK</sequence>
<name>A0A3P3TW83_9BACL</name>
<evidence type="ECO:0008006" key="4">
    <source>
        <dbReference type="Google" id="ProtNLM"/>
    </source>
</evidence>
<keyword evidence="1" id="KW-0812">Transmembrane</keyword>
<dbReference type="OrthoDB" id="2361545at2"/>
<evidence type="ECO:0000313" key="3">
    <source>
        <dbReference type="Proteomes" id="UP000267017"/>
    </source>
</evidence>
<organism evidence="2 3">
    <name type="scientific">Paenibacillus oralis</name>
    <dbReference type="NCBI Taxonomy" id="2490856"/>
    <lineage>
        <taxon>Bacteria</taxon>
        <taxon>Bacillati</taxon>
        <taxon>Bacillota</taxon>
        <taxon>Bacilli</taxon>
        <taxon>Bacillales</taxon>
        <taxon>Paenibacillaceae</taxon>
        <taxon>Paenibacillus</taxon>
    </lineage>
</organism>
<dbReference type="InterPro" id="IPR024405">
    <property type="entry name" value="Phage_BhlA/UviB"/>
</dbReference>
<dbReference type="Proteomes" id="UP000267017">
    <property type="component" value="Unassembled WGS sequence"/>
</dbReference>
<feature type="transmembrane region" description="Helical" evidence="1">
    <location>
        <begin position="6"/>
        <end position="26"/>
    </location>
</feature>
<keyword evidence="1" id="KW-1133">Transmembrane helix</keyword>
<dbReference type="RefSeq" id="WP_128630278.1">
    <property type="nucleotide sequence ID" value="NZ_RRCN01000001.1"/>
</dbReference>
<dbReference type="EMBL" id="RRCN01000001">
    <property type="protein sequence ID" value="RRJ62391.1"/>
    <property type="molecule type" value="Genomic_DNA"/>
</dbReference>
<accession>A0A3P3TW83</accession>
<dbReference type="Pfam" id="PF10960">
    <property type="entry name" value="Holin_BhlA"/>
    <property type="match status" value="1"/>
</dbReference>
<evidence type="ECO:0000256" key="1">
    <source>
        <dbReference type="SAM" id="Phobius"/>
    </source>
</evidence>
<keyword evidence="1" id="KW-0472">Membrane</keyword>
<proteinExistence type="predicted"/>